<keyword evidence="1" id="KW-1133">Transmembrane helix</keyword>
<dbReference type="EMBL" id="BFBR01000002">
    <property type="protein sequence ID" value="GBF57367.1"/>
    <property type="molecule type" value="Genomic_DNA"/>
</dbReference>
<dbReference type="SUPFAM" id="SSF48452">
    <property type="entry name" value="TPR-like"/>
    <property type="match status" value="1"/>
</dbReference>
<evidence type="ECO:0000256" key="1">
    <source>
        <dbReference type="SAM" id="Phobius"/>
    </source>
</evidence>
<sequence>MPILILSLLIQVTLIIHVIRTGRPTFWIFLILLAPGIGSLIYVVLEILPNTGIIQSVRKAEQKVIKAVDPTRELRAAQEAFDLTPTVGNRLRLAQASLDMGDFSNAETLYRGCLEGQFVDDSAALLGHARALVELGRHQEALDRINQLRDLGHEGPAEALVFARAAEATGQVEEADEAYAFAAPRIPSLEAHARYIRFLRQMGRDVDATRELQEMDVRLSRVPRHFQADARKWRTFAVA</sequence>
<proteinExistence type="predicted"/>
<keyword evidence="3" id="KW-1185">Reference proteome</keyword>
<dbReference type="Proteomes" id="UP000245086">
    <property type="component" value="Unassembled WGS sequence"/>
</dbReference>
<accession>A0A2P2E8I2</accession>
<name>A0A2P2E8I2_9PROT</name>
<evidence type="ECO:0000313" key="2">
    <source>
        <dbReference type="EMBL" id="GBF57367.1"/>
    </source>
</evidence>
<gene>
    <name evidence="2" type="ORF">PbB2_01033</name>
</gene>
<comment type="caution">
    <text evidence="2">The sequence shown here is derived from an EMBL/GenBank/DDBJ whole genome shotgun (WGS) entry which is preliminary data.</text>
</comment>
<protein>
    <recommendedName>
        <fullName evidence="4">Cardiolipin synthase N-terminal domain-containing protein</fullName>
    </recommendedName>
</protein>
<dbReference type="AlphaFoldDB" id="A0A2P2E8I2"/>
<keyword evidence="1" id="KW-0812">Transmembrane</keyword>
<reference evidence="2 3" key="1">
    <citation type="journal article" date="2018" name="Genome Announc.">
        <title>Draft Genome Sequence of "Candidatus Phycosocius bacilliformis," an Alphaproteobacterial Ectosymbiont of the Hydrocarbon-Producing Green Alga Botryococcus braunii.</title>
        <authorList>
            <person name="Tanabe Y."/>
            <person name="Yamaguchi H."/>
            <person name="Watanabe M.M."/>
        </authorList>
    </citation>
    <scope>NUCLEOTIDE SEQUENCE [LARGE SCALE GENOMIC DNA]</scope>
    <source>
        <strain evidence="2 3">BOTRYCO-2</strain>
    </source>
</reference>
<keyword evidence="1" id="KW-0472">Membrane</keyword>
<evidence type="ECO:0008006" key="4">
    <source>
        <dbReference type="Google" id="ProtNLM"/>
    </source>
</evidence>
<dbReference type="InterPro" id="IPR014562">
    <property type="entry name" value="UCP030959_TPR_rpt-cont"/>
</dbReference>
<dbReference type="RefSeq" id="WP_108984213.1">
    <property type="nucleotide sequence ID" value="NZ_BFBR01000002.1"/>
</dbReference>
<dbReference type="OrthoDB" id="7559170at2"/>
<organism evidence="2 3">
    <name type="scientific">Candidatus Phycosocius bacilliformis</name>
    <dbReference type="NCBI Taxonomy" id="1445552"/>
    <lineage>
        <taxon>Bacteria</taxon>
        <taxon>Pseudomonadati</taxon>
        <taxon>Pseudomonadota</taxon>
        <taxon>Alphaproteobacteria</taxon>
        <taxon>Caulobacterales</taxon>
        <taxon>Caulobacterales incertae sedis</taxon>
        <taxon>Candidatus Phycosocius</taxon>
    </lineage>
</organism>
<dbReference type="Gene3D" id="1.25.40.10">
    <property type="entry name" value="Tetratricopeptide repeat domain"/>
    <property type="match status" value="1"/>
</dbReference>
<evidence type="ECO:0000313" key="3">
    <source>
        <dbReference type="Proteomes" id="UP000245086"/>
    </source>
</evidence>
<feature type="transmembrane region" description="Helical" evidence="1">
    <location>
        <begin position="25"/>
        <end position="45"/>
    </location>
</feature>
<dbReference type="InterPro" id="IPR011990">
    <property type="entry name" value="TPR-like_helical_dom_sf"/>
</dbReference>
<dbReference type="PIRSF" id="PIRSF030959">
    <property type="entry name" value="UCP030959"/>
    <property type="match status" value="1"/>
</dbReference>